<reference evidence="2" key="1">
    <citation type="journal article" date="2014" name="Nat. Genet.">
        <title>Genome of the human hookworm Necator americanus.</title>
        <authorList>
            <person name="Tang Y.T."/>
            <person name="Gao X."/>
            <person name="Rosa B.A."/>
            <person name="Abubucker S."/>
            <person name="Hallsworth-Pepin K."/>
            <person name="Martin J."/>
            <person name="Tyagi R."/>
            <person name="Heizer E."/>
            <person name="Zhang X."/>
            <person name="Bhonagiri-Palsikar V."/>
            <person name="Minx P."/>
            <person name="Warren W.C."/>
            <person name="Wang Q."/>
            <person name="Zhan B."/>
            <person name="Hotez P.J."/>
            <person name="Sternberg P.W."/>
            <person name="Dougall A."/>
            <person name="Gaze S.T."/>
            <person name="Mulvenna J."/>
            <person name="Sotillo J."/>
            <person name="Ranganathan S."/>
            <person name="Rabelo E.M."/>
            <person name="Wilson R.K."/>
            <person name="Felgner P.L."/>
            <person name="Bethony J."/>
            <person name="Hawdon J.M."/>
            <person name="Gasser R.B."/>
            <person name="Loukas A."/>
            <person name="Mitreva M."/>
        </authorList>
    </citation>
    <scope>NUCLEOTIDE SEQUENCE [LARGE SCALE GENOMIC DNA]</scope>
</reference>
<dbReference type="AlphaFoldDB" id="W2T3V5"/>
<gene>
    <name evidence="1" type="ORF">NECAME_12080</name>
</gene>
<proteinExistence type="predicted"/>
<protein>
    <submittedName>
        <fullName evidence="1">Uncharacterized protein</fullName>
    </submittedName>
</protein>
<evidence type="ECO:0000313" key="2">
    <source>
        <dbReference type="Proteomes" id="UP000053676"/>
    </source>
</evidence>
<sequence length="120" mass="13416">MESFATFMELETARTGAECIQAGGAFALLDFQLLEGMGKWNYVIGKAKKFVNRGVDKGALHSKKCTTKKENALRGRSEFEKVESPGAKITALPRYPLGANKDLIKLIKYVLENEKFNIER</sequence>
<organism evidence="1 2">
    <name type="scientific">Necator americanus</name>
    <name type="common">Human hookworm</name>
    <dbReference type="NCBI Taxonomy" id="51031"/>
    <lineage>
        <taxon>Eukaryota</taxon>
        <taxon>Metazoa</taxon>
        <taxon>Ecdysozoa</taxon>
        <taxon>Nematoda</taxon>
        <taxon>Chromadorea</taxon>
        <taxon>Rhabditida</taxon>
        <taxon>Rhabditina</taxon>
        <taxon>Rhabditomorpha</taxon>
        <taxon>Strongyloidea</taxon>
        <taxon>Ancylostomatidae</taxon>
        <taxon>Bunostominae</taxon>
        <taxon>Necator</taxon>
    </lineage>
</organism>
<accession>W2T3V5</accession>
<name>W2T3V5_NECAM</name>
<dbReference type="KEGG" id="nai:NECAME_12080"/>
<dbReference type="EMBL" id="KI660266">
    <property type="protein sequence ID" value="ETN75906.1"/>
    <property type="molecule type" value="Genomic_DNA"/>
</dbReference>
<evidence type="ECO:0000313" key="1">
    <source>
        <dbReference type="EMBL" id="ETN75906.1"/>
    </source>
</evidence>
<dbReference type="Proteomes" id="UP000053676">
    <property type="component" value="Unassembled WGS sequence"/>
</dbReference>
<keyword evidence="2" id="KW-1185">Reference proteome</keyword>